<dbReference type="RefSeq" id="WP_138648263.1">
    <property type="nucleotide sequence ID" value="NZ_VCKW01000177.1"/>
</dbReference>
<name>A0A5C4J5X1_9ACTN</name>
<keyword evidence="7" id="KW-1185">Reference proteome</keyword>
<feature type="transmembrane region" description="Helical" evidence="5">
    <location>
        <begin position="137"/>
        <end position="161"/>
    </location>
</feature>
<evidence type="ECO:0000256" key="5">
    <source>
        <dbReference type="SAM" id="Phobius"/>
    </source>
</evidence>
<dbReference type="EMBL" id="VCKW01000177">
    <property type="protein sequence ID" value="TMQ92001.1"/>
    <property type="molecule type" value="Genomic_DNA"/>
</dbReference>
<keyword evidence="3 5" id="KW-1133">Transmembrane helix</keyword>
<proteinExistence type="predicted"/>
<reference evidence="6 7" key="1">
    <citation type="submission" date="2019-05" db="EMBL/GenBank/DDBJ databases">
        <title>Draft genome sequence of Actinomadura sp. 14C53.</title>
        <authorList>
            <person name="Saricaoglu S."/>
            <person name="Isik K."/>
        </authorList>
    </citation>
    <scope>NUCLEOTIDE SEQUENCE [LARGE SCALE GENOMIC DNA]</scope>
    <source>
        <strain evidence="6 7">14C53</strain>
    </source>
</reference>
<evidence type="ECO:0000313" key="7">
    <source>
        <dbReference type="Proteomes" id="UP000309174"/>
    </source>
</evidence>
<dbReference type="OrthoDB" id="3253635at2"/>
<comment type="caution">
    <text evidence="6">The sequence shown here is derived from an EMBL/GenBank/DDBJ whole genome shotgun (WGS) entry which is preliminary data.</text>
</comment>
<evidence type="ECO:0000256" key="2">
    <source>
        <dbReference type="ARBA" id="ARBA00022692"/>
    </source>
</evidence>
<organism evidence="6 7">
    <name type="scientific">Actinomadura soli</name>
    <dbReference type="NCBI Taxonomy" id="2508997"/>
    <lineage>
        <taxon>Bacteria</taxon>
        <taxon>Bacillati</taxon>
        <taxon>Actinomycetota</taxon>
        <taxon>Actinomycetes</taxon>
        <taxon>Streptosporangiales</taxon>
        <taxon>Thermomonosporaceae</taxon>
        <taxon>Actinomadura</taxon>
    </lineage>
</organism>
<dbReference type="GO" id="GO:0016020">
    <property type="term" value="C:membrane"/>
    <property type="evidence" value="ECO:0007669"/>
    <property type="project" value="UniProtKB-SubCell"/>
</dbReference>
<feature type="transmembrane region" description="Helical" evidence="5">
    <location>
        <begin position="108"/>
        <end position="125"/>
    </location>
</feature>
<dbReference type="AlphaFoldDB" id="A0A5C4J5X1"/>
<dbReference type="Proteomes" id="UP000309174">
    <property type="component" value="Unassembled WGS sequence"/>
</dbReference>
<evidence type="ECO:0000313" key="6">
    <source>
        <dbReference type="EMBL" id="TMQ92001.1"/>
    </source>
</evidence>
<gene>
    <name evidence="6" type="ORF">ETD83_28325</name>
</gene>
<evidence type="ECO:0000256" key="4">
    <source>
        <dbReference type="ARBA" id="ARBA00023136"/>
    </source>
</evidence>
<feature type="transmembrane region" description="Helical" evidence="5">
    <location>
        <begin position="82"/>
        <end position="101"/>
    </location>
</feature>
<evidence type="ECO:0000256" key="3">
    <source>
        <dbReference type="ARBA" id="ARBA00022989"/>
    </source>
</evidence>
<sequence>MSLDTRLRPSPSLASEHPARYALAAGRLFLGWIFLWAFLDKLFGLGKGTESGWLSGTSPSKGFLSHVEGPFKEIFHSMAGQLWVDALFMFGLGGLGVALLLGICLRPAAVGGTLLMLMLWAASLWPDTNPFMDMHWIYAALMVAVALADAGTTLGFGRAWARLPVVRRSPFLR</sequence>
<dbReference type="InterPro" id="IPR032808">
    <property type="entry name" value="DoxX"/>
</dbReference>
<feature type="transmembrane region" description="Helical" evidence="5">
    <location>
        <begin position="21"/>
        <end position="39"/>
    </location>
</feature>
<evidence type="ECO:0000256" key="1">
    <source>
        <dbReference type="ARBA" id="ARBA00004141"/>
    </source>
</evidence>
<keyword evidence="2 5" id="KW-0812">Transmembrane</keyword>
<dbReference type="Pfam" id="PF07681">
    <property type="entry name" value="DoxX"/>
    <property type="match status" value="1"/>
</dbReference>
<protein>
    <submittedName>
        <fullName evidence="6">DoxX family membrane protein</fullName>
    </submittedName>
</protein>
<comment type="subcellular location">
    <subcellularLocation>
        <location evidence="1">Membrane</location>
        <topology evidence="1">Multi-pass membrane protein</topology>
    </subcellularLocation>
</comment>
<keyword evidence="4 5" id="KW-0472">Membrane</keyword>
<accession>A0A5C4J5X1</accession>